<accession>A0A0R1WRQ8</accession>
<dbReference type="Proteomes" id="UP000051054">
    <property type="component" value="Unassembled WGS sequence"/>
</dbReference>
<evidence type="ECO:0000313" key="2">
    <source>
        <dbReference type="Proteomes" id="UP000051054"/>
    </source>
</evidence>
<keyword evidence="2" id="KW-1185">Reference proteome</keyword>
<proteinExistence type="predicted"/>
<dbReference type="PATRIC" id="fig|1423755.3.peg.224"/>
<reference evidence="1 2" key="1">
    <citation type="journal article" date="2015" name="Genome Announc.">
        <title>Expanding the biotechnology potential of lactobacilli through comparative genomics of 213 strains and associated genera.</title>
        <authorList>
            <person name="Sun Z."/>
            <person name="Harris H.M."/>
            <person name="McCann A."/>
            <person name="Guo C."/>
            <person name="Argimon S."/>
            <person name="Zhang W."/>
            <person name="Yang X."/>
            <person name="Jeffery I.B."/>
            <person name="Cooney J.C."/>
            <person name="Kagawa T.F."/>
            <person name="Liu W."/>
            <person name="Song Y."/>
            <person name="Salvetti E."/>
            <person name="Wrobel A."/>
            <person name="Rasinkangas P."/>
            <person name="Parkhill J."/>
            <person name="Rea M.C."/>
            <person name="O'Sullivan O."/>
            <person name="Ritari J."/>
            <person name="Douillard F.P."/>
            <person name="Paul Ross R."/>
            <person name="Yang R."/>
            <person name="Briner A.E."/>
            <person name="Felis G.E."/>
            <person name="de Vos W.M."/>
            <person name="Barrangou R."/>
            <person name="Klaenhammer T.R."/>
            <person name="Caufield P.W."/>
            <person name="Cui Y."/>
            <person name="Zhang H."/>
            <person name="O'Toole P.W."/>
        </authorList>
    </citation>
    <scope>NUCLEOTIDE SEQUENCE [LARGE SCALE GENOMIC DNA]</scope>
    <source>
        <strain evidence="1 2">DSM 18933</strain>
    </source>
</reference>
<dbReference type="RefSeq" id="WP_025021958.1">
    <property type="nucleotide sequence ID" value="NZ_AZGD01000006.1"/>
</dbReference>
<dbReference type="EMBL" id="AZGD01000006">
    <property type="protein sequence ID" value="KRM20289.1"/>
    <property type="molecule type" value="Genomic_DNA"/>
</dbReference>
<dbReference type="STRING" id="1423755.FC40_GL000208"/>
<protein>
    <submittedName>
        <fullName evidence="1">Uncharacterized protein</fullName>
    </submittedName>
</protein>
<comment type="caution">
    <text evidence="1">The sequence shown here is derived from an EMBL/GenBank/DDBJ whole genome shotgun (WGS) entry which is preliminary data.</text>
</comment>
<name>A0A0R1WRQ8_9LACO</name>
<evidence type="ECO:0000313" key="1">
    <source>
        <dbReference type="EMBL" id="KRM20289.1"/>
    </source>
</evidence>
<gene>
    <name evidence="1" type="ORF">FC40_GL000208</name>
</gene>
<sequence length="86" mass="10641">MKKYIVIASRKKEGYLEEVRHNSEKIEIYCRWKVEKECLLTRNLRFKLENLEDNKERLLAIDLWTMPLIRLWGLEKYERIEIEVED</sequence>
<dbReference type="AlphaFoldDB" id="A0A0R1WRQ8"/>
<organism evidence="1 2">
    <name type="scientific">Ligilactobacillus hayakitensis DSM 18933 = JCM 14209</name>
    <dbReference type="NCBI Taxonomy" id="1423755"/>
    <lineage>
        <taxon>Bacteria</taxon>
        <taxon>Bacillati</taxon>
        <taxon>Bacillota</taxon>
        <taxon>Bacilli</taxon>
        <taxon>Lactobacillales</taxon>
        <taxon>Lactobacillaceae</taxon>
        <taxon>Ligilactobacillus</taxon>
    </lineage>
</organism>